<dbReference type="PROSITE" id="PS00622">
    <property type="entry name" value="HTH_LUXR_1"/>
    <property type="match status" value="1"/>
</dbReference>
<evidence type="ECO:0000313" key="6">
    <source>
        <dbReference type="Proteomes" id="UP001501710"/>
    </source>
</evidence>
<evidence type="ECO:0000256" key="2">
    <source>
        <dbReference type="ARBA" id="ARBA00022840"/>
    </source>
</evidence>
<dbReference type="InterPro" id="IPR000792">
    <property type="entry name" value="Tscrpt_reg_LuxR_C"/>
</dbReference>
<keyword evidence="6" id="KW-1185">Reference proteome</keyword>
<evidence type="ECO:0000256" key="3">
    <source>
        <dbReference type="SAM" id="MobiDB-lite"/>
    </source>
</evidence>
<dbReference type="SMART" id="SM00421">
    <property type="entry name" value="HTH_LUXR"/>
    <property type="match status" value="1"/>
</dbReference>
<dbReference type="PANTHER" id="PTHR16305">
    <property type="entry name" value="TESTICULAR SOLUBLE ADENYLYL CYCLASE"/>
    <property type="match status" value="1"/>
</dbReference>
<dbReference type="SUPFAM" id="SSF46894">
    <property type="entry name" value="C-terminal effector domain of the bipartite response regulators"/>
    <property type="match status" value="1"/>
</dbReference>
<evidence type="ECO:0000256" key="1">
    <source>
        <dbReference type="ARBA" id="ARBA00022741"/>
    </source>
</evidence>
<dbReference type="EMBL" id="BAABAS010000012">
    <property type="protein sequence ID" value="GAA4235320.1"/>
    <property type="molecule type" value="Genomic_DNA"/>
</dbReference>
<dbReference type="RefSeq" id="WP_344899224.1">
    <property type="nucleotide sequence ID" value="NZ_BAABAS010000012.1"/>
</dbReference>
<gene>
    <name evidence="5" type="ORF">GCM10022254_42340</name>
</gene>
<dbReference type="Pfam" id="PF00196">
    <property type="entry name" value="GerE"/>
    <property type="match status" value="1"/>
</dbReference>
<sequence>MKWSKTGESGAGLGTGGRSTRKLYGRASETAMLTSALDAVAGRRSRAVSLEGAAGTGKSTLLNRVRADARRRGWTVLSGRATVLETGYDFGVLRQAVAGLAPLPDGRPVSTQVTAPEEVSPFTVFEQVSAHVLKAMAAAPVLITVDDVQWCDPLSLRWLAYLVHRSADLPLALVLADSPGEVSEVRPLVDELSASCERWRLRRLTSADVRPWIADALGTRPDEAFVESCLRATGGNAALLAALLPELAARSVPPVGASSASIEGAGRAGACRWVLPWINRGGPHALAVARAVAVLGEESEPVLVAELADLDLADAARAVDRLIKLDVLSDTSPLRYVHALARTVVEAGMSAGLRTSHRLRAAHVVGDRYAAPERAAAHLMAIEVTGEPWALDTLRAAAAAARDRGDVQRELGYLRRALTEPMPVAARAELLTDVGAAEAAAGDPTAETTLVEAAGLAAAPSLRVRIGVDLAYLDAAAGRPLDAALKIVDEAGAQVPPERAALVAEAEFGVFFASASAGGLAEFFERRLPRLRELTAGDARLTALTGVVDAWLEIRRGRDRAACVRHARAALGAIDPHKPWEAGLRLLAVGALITADEDDPTTTERAPDHHAMTRDATIRGYLHGRLLHGRGELSTARTRIDAALDDPFVAGALGIAPLVRVLADLGELDAADRLIGERVPGATKAPNWATTAYAYARAALSVIRERHAEAREGFLAAGDGLRAMGVDNPAVLPWRSQAARSGAALGDTDTSSSLVTEEVDLARQWGAPRALSVALAAYGLVHEDLDAAREAVTVLDPLAADLHRATALVDLGTVGLATGADEARDNLQDGYALARTIGAMPIARRASRQLRSVGGRPDLARISGVNALTTQERVAAQHAATGATNRQIAETMVLTQRTVEQYLTSTYRKLGISGRRDLPAALSD</sequence>
<dbReference type="InterPro" id="IPR027417">
    <property type="entry name" value="P-loop_NTPase"/>
</dbReference>
<feature type="domain" description="HTH luxR-type" evidence="4">
    <location>
        <begin position="861"/>
        <end position="924"/>
    </location>
</feature>
<accession>A0ABP8C814</accession>
<dbReference type="Pfam" id="PF13191">
    <property type="entry name" value="AAA_16"/>
    <property type="match status" value="1"/>
</dbReference>
<dbReference type="PANTHER" id="PTHR16305:SF35">
    <property type="entry name" value="TRANSCRIPTIONAL ACTIVATOR DOMAIN"/>
    <property type="match status" value="1"/>
</dbReference>
<organism evidence="5 6">
    <name type="scientific">Actinomadura meridiana</name>
    <dbReference type="NCBI Taxonomy" id="559626"/>
    <lineage>
        <taxon>Bacteria</taxon>
        <taxon>Bacillati</taxon>
        <taxon>Actinomycetota</taxon>
        <taxon>Actinomycetes</taxon>
        <taxon>Streptosporangiales</taxon>
        <taxon>Thermomonosporaceae</taxon>
        <taxon>Actinomadura</taxon>
    </lineage>
</organism>
<reference evidence="6" key="1">
    <citation type="journal article" date="2019" name="Int. J. Syst. Evol. Microbiol.">
        <title>The Global Catalogue of Microorganisms (GCM) 10K type strain sequencing project: providing services to taxonomists for standard genome sequencing and annotation.</title>
        <authorList>
            <consortium name="The Broad Institute Genomics Platform"/>
            <consortium name="The Broad Institute Genome Sequencing Center for Infectious Disease"/>
            <person name="Wu L."/>
            <person name="Ma J."/>
        </authorList>
    </citation>
    <scope>NUCLEOTIDE SEQUENCE [LARGE SCALE GENOMIC DNA]</scope>
    <source>
        <strain evidence="6">JCM 17440</strain>
    </source>
</reference>
<comment type="caution">
    <text evidence="5">The sequence shown here is derived from an EMBL/GenBank/DDBJ whole genome shotgun (WGS) entry which is preliminary data.</text>
</comment>
<dbReference type="Proteomes" id="UP001501710">
    <property type="component" value="Unassembled WGS sequence"/>
</dbReference>
<proteinExistence type="predicted"/>
<dbReference type="PRINTS" id="PR00038">
    <property type="entry name" value="HTHLUXR"/>
</dbReference>
<feature type="region of interest" description="Disordered" evidence="3">
    <location>
        <begin position="1"/>
        <end position="21"/>
    </location>
</feature>
<keyword evidence="2" id="KW-0067">ATP-binding</keyword>
<evidence type="ECO:0000259" key="4">
    <source>
        <dbReference type="PROSITE" id="PS50043"/>
    </source>
</evidence>
<dbReference type="InterPro" id="IPR016032">
    <property type="entry name" value="Sig_transdc_resp-reg_C-effctor"/>
</dbReference>
<dbReference type="SUPFAM" id="SSF52540">
    <property type="entry name" value="P-loop containing nucleoside triphosphate hydrolases"/>
    <property type="match status" value="1"/>
</dbReference>
<dbReference type="Gene3D" id="1.10.10.10">
    <property type="entry name" value="Winged helix-like DNA-binding domain superfamily/Winged helix DNA-binding domain"/>
    <property type="match status" value="1"/>
</dbReference>
<evidence type="ECO:0000313" key="5">
    <source>
        <dbReference type="EMBL" id="GAA4235320.1"/>
    </source>
</evidence>
<name>A0ABP8C814_9ACTN</name>
<protein>
    <submittedName>
        <fullName evidence="5">LuxR family transcriptional regulator</fullName>
    </submittedName>
</protein>
<keyword evidence="1" id="KW-0547">Nucleotide-binding</keyword>
<dbReference type="InterPro" id="IPR041664">
    <property type="entry name" value="AAA_16"/>
</dbReference>
<dbReference type="PROSITE" id="PS50043">
    <property type="entry name" value="HTH_LUXR_2"/>
    <property type="match status" value="1"/>
</dbReference>
<dbReference type="InterPro" id="IPR036388">
    <property type="entry name" value="WH-like_DNA-bd_sf"/>
</dbReference>